<dbReference type="PATRIC" id="fig|1379739.3.peg.812"/>
<feature type="transmembrane region" description="Helical" evidence="8">
    <location>
        <begin position="186"/>
        <end position="205"/>
    </location>
</feature>
<organism evidence="10 11">
    <name type="scientific">Clostridium botulinum B2 450</name>
    <dbReference type="NCBI Taxonomy" id="1379739"/>
    <lineage>
        <taxon>Bacteria</taxon>
        <taxon>Bacillati</taxon>
        <taxon>Bacillota</taxon>
        <taxon>Clostridia</taxon>
        <taxon>Eubacteriales</taxon>
        <taxon>Clostridiaceae</taxon>
        <taxon>Clostridium</taxon>
    </lineage>
</organism>
<dbReference type="InterPro" id="IPR051449">
    <property type="entry name" value="ABC-2_transporter_component"/>
</dbReference>
<evidence type="ECO:0000256" key="7">
    <source>
        <dbReference type="ARBA" id="ARBA00023136"/>
    </source>
</evidence>
<comment type="subcellular location">
    <subcellularLocation>
        <location evidence="1">Cell membrane</location>
        <topology evidence="1">Multi-pass membrane protein</topology>
    </subcellularLocation>
</comment>
<dbReference type="Gene3D" id="3.40.1710.10">
    <property type="entry name" value="abc type-2 transporter like domain"/>
    <property type="match status" value="1"/>
</dbReference>
<dbReference type="InterPro" id="IPR013525">
    <property type="entry name" value="ABC2_TM"/>
</dbReference>
<evidence type="ECO:0000313" key="11">
    <source>
        <dbReference type="Proteomes" id="UP000032250"/>
    </source>
</evidence>
<dbReference type="PANTHER" id="PTHR30294:SF45">
    <property type="entry name" value="LINEARMYCIN RESISTANCE PERMEASE PROTEIN LNRN"/>
    <property type="match status" value="1"/>
</dbReference>
<dbReference type="InterPro" id="IPR047817">
    <property type="entry name" value="ABC2_TM_bact-type"/>
</dbReference>
<accession>A0A0D1BQF9</accession>
<keyword evidence="4" id="KW-1003">Cell membrane</keyword>
<dbReference type="HOGENOM" id="CLU_039483_0_2_9"/>
<feature type="transmembrane region" description="Helical" evidence="8">
    <location>
        <begin position="226"/>
        <end position="251"/>
    </location>
</feature>
<dbReference type="AlphaFoldDB" id="A0A0D1BQF9"/>
<feature type="transmembrane region" description="Helical" evidence="8">
    <location>
        <begin position="294"/>
        <end position="313"/>
    </location>
</feature>
<evidence type="ECO:0000256" key="1">
    <source>
        <dbReference type="ARBA" id="ARBA00004651"/>
    </source>
</evidence>
<evidence type="ECO:0000256" key="6">
    <source>
        <dbReference type="ARBA" id="ARBA00022989"/>
    </source>
</evidence>
<evidence type="ECO:0000256" key="4">
    <source>
        <dbReference type="ARBA" id="ARBA00022475"/>
    </source>
</evidence>
<dbReference type="GO" id="GO:0005886">
    <property type="term" value="C:plasma membrane"/>
    <property type="evidence" value="ECO:0007669"/>
    <property type="project" value="UniProtKB-SubCell"/>
</dbReference>
<proteinExistence type="inferred from homology"/>
<evidence type="ECO:0000256" key="2">
    <source>
        <dbReference type="ARBA" id="ARBA00007783"/>
    </source>
</evidence>
<keyword evidence="10" id="KW-0067">ATP-binding</keyword>
<dbReference type="Proteomes" id="UP000032250">
    <property type="component" value="Unassembled WGS sequence"/>
</dbReference>
<gene>
    <name evidence="10" type="ORF">N495_02525</name>
</gene>
<dbReference type="Pfam" id="PF12698">
    <property type="entry name" value="ABC2_membrane_3"/>
    <property type="match status" value="1"/>
</dbReference>
<dbReference type="PROSITE" id="PS51012">
    <property type="entry name" value="ABC_TM2"/>
    <property type="match status" value="1"/>
</dbReference>
<sequence length="380" mass="43430">MKQVFLLTKSILKRTFRKKSNIITFILLPLLAVFIALFLNASGTSYSKIGVVDLNESYLSKDMIKSIDSKKNFVVVKVSKNNMNKQLLDKKVDCVVVIPKDFHKEIIEGNFKKLDIISVRGEDITSWIKNYLNYYIDTLNNISTVSNKNEKTFKDMYDGFKKQDLKLNYKSIGDKTKSKSVTKQSIGLLLVFMLIASSTASSFILRDKANKTYYRIFCSNISKSKYIIANVIANFIIFLIQIFVILFMSLYVLKLNFYIDTKIMFIILCSFGFVSIGFGIIIAAFSKSLNQSSYLSNILITPTCMLSGCFWPLDMMPNFMQKLANIFPQTWILKTIDSLQQGKSFNEVVLYIGIVILFAVSFFIIGILKLTKDENLKSIF</sequence>
<evidence type="ECO:0000256" key="5">
    <source>
        <dbReference type="ARBA" id="ARBA00022692"/>
    </source>
</evidence>
<evidence type="ECO:0000256" key="3">
    <source>
        <dbReference type="ARBA" id="ARBA00022448"/>
    </source>
</evidence>
<keyword evidence="7 8" id="KW-0472">Membrane</keyword>
<keyword evidence="10" id="KW-0547">Nucleotide-binding</keyword>
<keyword evidence="6 8" id="KW-1133">Transmembrane helix</keyword>
<keyword evidence="5 8" id="KW-0812">Transmembrane</keyword>
<reference evidence="10 11" key="1">
    <citation type="submission" date="2014-06" db="EMBL/GenBank/DDBJ databases">
        <title>Genome characterization of distinct group I Clostridium botulinum lineages.</title>
        <authorList>
            <person name="Giordani F."/>
            <person name="Anselmo A."/>
            <person name="Fillo S."/>
            <person name="Palozzi A.M."/>
            <person name="Fortunato A."/>
            <person name="Gentile B."/>
            <person name="Ciammaruconi A."/>
            <person name="Anniballi F."/>
            <person name="De Medici D."/>
            <person name="Lista F."/>
        </authorList>
    </citation>
    <scope>NUCLEOTIDE SEQUENCE [LARGE SCALE GENOMIC DNA]</scope>
    <source>
        <strain evidence="10 11">B2 450</strain>
    </source>
</reference>
<dbReference type="OrthoDB" id="266913at2"/>
<dbReference type="RefSeq" id="WP_043031287.1">
    <property type="nucleotide sequence ID" value="NZ_JXSU01000007.1"/>
</dbReference>
<feature type="transmembrane region" description="Helical" evidence="8">
    <location>
        <begin position="21"/>
        <end position="39"/>
    </location>
</feature>
<feature type="transmembrane region" description="Helical" evidence="8">
    <location>
        <begin position="348"/>
        <end position="368"/>
    </location>
</feature>
<keyword evidence="3" id="KW-0813">Transport</keyword>
<comment type="caution">
    <text evidence="10">The sequence shown here is derived from an EMBL/GenBank/DDBJ whole genome shotgun (WGS) entry which is preliminary data.</text>
</comment>
<dbReference type="GO" id="GO:0140359">
    <property type="term" value="F:ABC-type transporter activity"/>
    <property type="evidence" value="ECO:0007669"/>
    <property type="project" value="InterPro"/>
</dbReference>
<dbReference type="GO" id="GO:0005524">
    <property type="term" value="F:ATP binding"/>
    <property type="evidence" value="ECO:0007669"/>
    <property type="project" value="UniProtKB-KW"/>
</dbReference>
<dbReference type="EMBL" id="JXSU01000007">
    <property type="protein sequence ID" value="KIS22510.1"/>
    <property type="molecule type" value="Genomic_DNA"/>
</dbReference>
<evidence type="ECO:0000256" key="8">
    <source>
        <dbReference type="SAM" id="Phobius"/>
    </source>
</evidence>
<evidence type="ECO:0000313" key="10">
    <source>
        <dbReference type="EMBL" id="KIS22510.1"/>
    </source>
</evidence>
<name>A0A0D1BQF9_CLOBO</name>
<dbReference type="PANTHER" id="PTHR30294">
    <property type="entry name" value="MEMBRANE COMPONENT OF ABC TRANSPORTER YHHJ-RELATED"/>
    <property type="match status" value="1"/>
</dbReference>
<comment type="similarity">
    <text evidence="2">Belongs to the ABC-2 integral membrane protein family.</text>
</comment>
<evidence type="ECO:0000259" key="9">
    <source>
        <dbReference type="PROSITE" id="PS51012"/>
    </source>
</evidence>
<feature type="transmembrane region" description="Helical" evidence="8">
    <location>
        <begin position="263"/>
        <end position="285"/>
    </location>
</feature>
<protein>
    <submittedName>
        <fullName evidence="10">Multidrug ABC transporter ATP-binding protein</fullName>
    </submittedName>
</protein>
<feature type="domain" description="ABC transmembrane type-2" evidence="9">
    <location>
        <begin position="150"/>
        <end position="373"/>
    </location>
</feature>